<organism evidence="4 5">
    <name type="scientific">Pseudobythopirellula maris</name>
    <dbReference type="NCBI Taxonomy" id="2527991"/>
    <lineage>
        <taxon>Bacteria</taxon>
        <taxon>Pseudomonadati</taxon>
        <taxon>Planctomycetota</taxon>
        <taxon>Planctomycetia</taxon>
        <taxon>Pirellulales</taxon>
        <taxon>Lacipirellulaceae</taxon>
        <taxon>Pseudobythopirellula</taxon>
    </lineage>
</organism>
<dbReference type="InterPro" id="IPR007296">
    <property type="entry name" value="DUF403"/>
</dbReference>
<dbReference type="InterPro" id="IPR051680">
    <property type="entry name" value="ATP-dep_Glu-Cys_Ligase-2"/>
</dbReference>
<dbReference type="EMBL" id="SJPQ01000001">
    <property type="protein sequence ID" value="TWT90581.1"/>
    <property type="molecule type" value="Genomic_DNA"/>
</dbReference>
<protein>
    <submittedName>
        <fullName evidence="4">Uncharacterized protein</fullName>
    </submittedName>
</protein>
<dbReference type="PANTHER" id="PTHR34595">
    <property type="entry name" value="BLR5612 PROTEIN"/>
    <property type="match status" value="1"/>
</dbReference>
<dbReference type="RefSeq" id="WP_146397580.1">
    <property type="nucleotide sequence ID" value="NZ_SJPQ01000001.1"/>
</dbReference>
<dbReference type="Pfam" id="PF04168">
    <property type="entry name" value="Alpha-E"/>
    <property type="match status" value="1"/>
</dbReference>
<gene>
    <name evidence="4" type="ORF">Mal64_09750</name>
</gene>
<dbReference type="PANTHER" id="PTHR34595:SF2">
    <property type="entry name" value="BLR2978 PROTEIN"/>
    <property type="match status" value="1"/>
</dbReference>
<evidence type="ECO:0000313" key="5">
    <source>
        <dbReference type="Proteomes" id="UP000315440"/>
    </source>
</evidence>
<feature type="region of interest" description="Disordered" evidence="1">
    <location>
        <begin position="836"/>
        <end position="855"/>
    </location>
</feature>
<proteinExistence type="predicted"/>
<reference evidence="4 5" key="1">
    <citation type="submission" date="2019-02" db="EMBL/GenBank/DDBJ databases">
        <title>Deep-cultivation of Planctomycetes and their phenomic and genomic characterization uncovers novel biology.</title>
        <authorList>
            <person name="Wiegand S."/>
            <person name="Jogler M."/>
            <person name="Boedeker C."/>
            <person name="Pinto D."/>
            <person name="Vollmers J."/>
            <person name="Rivas-Marin E."/>
            <person name="Kohn T."/>
            <person name="Peeters S.H."/>
            <person name="Heuer A."/>
            <person name="Rast P."/>
            <person name="Oberbeckmann S."/>
            <person name="Bunk B."/>
            <person name="Jeske O."/>
            <person name="Meyerdierks A."/>
            <person name="Storesund J.E."/>
            <person name="Kallscheuer N."/>
            <person name="Luecker S."/>
            <person name="Lage O.M."/>
            <person name="Pohl T."/>
            <person name="Merkel B.J."/>
            <person name="Hornburger P."/>
            <person name="Mueller R.-W."/>
            <person name="Bruemmer F."/>
            <person name="Labrenz M."/>
            <person name="Spormann A.M."/>
            <person name="Op Den Camp H."/>
            <person name="Overmann J."/>
            <person name="Amann R."/>
            <person name="Jetten M.S.M."/>
            <person name="Mascher T."/>
            <person name="Medema M.H."/>
            <person name="Devos D.P."/>
            <person name="Kaster A.-K."/>
            <person name="Ovreas L."/>
            <person name="Rohde M."/>
            <person name="Galperin M.Y."/>
            <person name="Jogler C."/>
        </authorList>
    </citation>
    <scope>NUCLEOTIDE SEQUENCE [LARGE SCALE GENOMIC DNA]</scope>
    <source>
        <strain evidence="4 5">Mal64</strain>
    </source>
</reference>
<feature type="domain" description="DUF403" evidence="2">
    <location>
        <begin position="516"/>
        <end position="834"/>
    </location>
</feature>
<feature type="domain" description="Circularly permuted ATP-grasp type 2" evidence="3">
    <location>
        <begin position="90"/>
        <end position="465"/>
    </location>
</feature>
<dbReference type="Gene3D" id="3.30.1490.270">
    <property type="match status" value="1"/>
</dbReference>
<dbReference type="SUPFAM" id="SSF56059">
    <property type="entry name" value="Glutathione synthetase ATP-binding domain-like"/>
    <property type="match status" value="1"/>
</dbReference>
<accession>A0A5C5ZUJ4</accession>
<sequence>MTQQHKPMPEGVQQPTLSPVGGAYNEAFGPDGKPRPHWVAAIDAVGRLGAEDFAERAARANRILGDDGATFDVFAAEEQSRGPLNLDLLPLLVSADEWATASTGLTQRARLLEAIVEDVYGPQRLLKDNLLPPEAVFRHTGYFRQFHQLRPAGEARLLKYTAELARSPNGDWWVMADRTDATAGSGFALENRLVTLRCIPQLVHQLGVRRLAAYFTSLREAIVRRGYARSDDPRVVLLTAGSSAPFYFEDVFLARYLGYTLVEGGDLTVHTDGVYMKTLDGLVRVDVIYSRGRERGLDPLAIGGAWSHGVAGLLEAIRSGAVALVNTPGAGFVEAPIVMAFLPKICRALLGEELKLPSIATWWFGDPAAMRAAYAQFDNLVIKPAYDPSGGEEIVVGLLTPEGKQDLRRRIEADPGSYVAQELVVRSVAPVDSFASQKYGHVAIRSFLCRDGDEHRVMPGGLVRVEDTSGPMELAVTAGDRCKDLWVLAAEHHEHVSLLPAPDEPVPLRRTGALFPSRVADNLLWLGRSIERTDYLCRLLRATNDRLSVESDDEFPETAFLTRALVDAGQLDPGFAIDDLAKRLPLIAEALPKAALQMSDSGGLLSAVAETRRLVISVRDWLSHDTWRYLHGTASHFLERSARANDDLSDLRREVDSLLAGLAASVGLIETRMTHGPAWRFLDLGRQIEAALTTIDLLRAAHESGSLAKRSTLKALLEVVGSEMTYRVRYLDRVEQHAVLDLLVIDDSNPQSVLYQVALVAEQTGSLPAEDEQGAGTLTLRNEVSHRAADALALLHEITLDDLSATPPTALLGVLDRVETVLGDMLHHLTRRYLSHSGPPRLVEESPPSTRPETK</sequence>
<dbReference type="Pfam" id="PF14403">
    <property type="entry name" value="CP_ATPgrasp_2"/>
    <property type="match status" value="1"/>
</dbReference>
<evidence type="ECO:0000313" key="4">
    <source>
        <dbReference type="EMBL" id="TWT90581.1"/>
    </source>
</evidence>
<evidence type="ECO:0000259" key="2">
    <source>
        <dbReference type="Pfam" id="PF04168"/>
    </source>
</evidence>
<evidence type="ECO:0000259" key="3">
    <source>
        <dbReference type="Pfam" id="PF14403"/>
    </source>
</evidence>
<evidence type="ECO:0000256" key="1">
    <source>
        <dbReference type="SAM" id="MobiDB-lite"/>
    </source>
</evidence>
<dbReference type="Proteomes" id="UP000315440">
    <property type="component" value="Unassembled WGS sequence"/>
</dbReference>
<dbReference type="Gene3D" id="3.40.50.11290">
    <property type="match status" value="1"/>
</dbReference>
<dbReference type="AlphaFoldDB" id="A0A5C5ZUJ4"/>
<dbReference type="OrthoDB" id="9803842at2"/>
<comment type="caution">
    <text evidence="4">The sequence shown here is derived from an EMBL/GenBank/DDBJ whole genome shotgun (WGS) entry which is preliminary data.</text>
</comment>
<feature type="region of interest" description="Disordered" evidence="1">
    <location>
        <begin position="1"/>
        <end position="31"/>
    </location>
</feature>
<keyword evidence="5" id="KW-1185">Reference proteome</keyword>
<name>A0A5C5ZUJ4_9BACT</name>
<dbReference type="InterPro" id="IPR025841">
    <property type="entry name" value="CP_ATPgrasp_2"/>
</dbReference>